<proteinExistence type="predicted"/>
<gene>
    <name evidence="1" type="ORF">M9H77_01493</name>
</gene>
<dbReference type="Proteomes" id="UP001060085">
    <property type="component" value="Linkage Group LG01"/>
</dbReference>
<accession>A0ACC0C5R2</accession>
<keyword evidence="2" id="KW-1185">Reference proteome</keyword>
<reference evidence="2" key="1">
    <citation type="journal article" date="2023" name="Nat. Plants">
        <title>Single-cell RNA sequencing provides a high-resolution roadmap for understanding the multicellular compartmentation of specialized metabolism.</title>
        <authorList>
            <person name="Sun S."/>
            <person name="Shen X."/>
            <person name="Li Y."/>
            <person name="Li Y."/>
            <person name="Wang S."/>
            <person name="Li R."/>
            <person name="Zhang H."/>
            <person name="Shen G."/>
            <person name="Guo B."/>
            <person name="Wei J."/>
            <person name="Xu J."/>
            <person name="St-Pierre B."/>
            <person name="Chen S."/>
            <person name="Sun C."/>
        </authorList>
    </citation>
    <scope>NUCLEOTIDE SEQUENCE [LARGE SCALE GENOMIC DNA]</scope>
</reference>
<evidence type="ECO:0000313" key="1">
    <source>
        <dbReference type="EMBL" id="KAI5680266.1"/>
    </source>
</evidence>
<dbReference type="EMBL" id="CM044701">
    <property type="protein sequence ID" value="KAI5680266.1"/>
    <property type="molecule type" value="Genomic_DNA"/>
</dbReference>
<organism evidence="1 2">
    <name type="scientific">Catharanthus roseus</name>
    <name type="common">Madagascar periwinkle</name>
    <name type="synonym">Vinca rosea</name>
    <dbReference type="NCBI Taxonomy" id="4058"/>
    <lineage>
        <taxon>Eukaryota</taxon>
        <taxon>Viridiplantae</taxon>
        <taxon>Streptophyta</taxon>
        <taxon>Embryophyta</taxon>
        <taxon>Tracheophyta</taxon>
        <taxon>Spermatophyta</taxon>
        <taxon>Magnoliopsida</taxon>
        <taxon>eudicotyledons</taxon>
        <taxon>Gunneridae</taxon>
        <taxon>Pentapetalae</taxon>
        <taxon>asterids</taxon>
        <taxon>lamiids</taxon>
        <taxon>Gentianales</taxon>
        <taxon>Apocynaceae</taxon>
        <taxon>Rauvolfioideae</taxon>
        <taxon>Vinceae</taxon>
        <taxon>Catharanthinae</taxon>
        <taxon>Catharanthus</taxon>
    </lineage>
</organism>
<name>A0ACC0C5R2_CATRO</name>
<comment type="caution">
    <text evidence="1">The sequence shown here is derived from an EMBL/GenBank/DDBJ whole genome shotgun (WGS) entry which is preliminary data.</text>
</comment>
<sequence>MDTLLLHCPSMASSPKPKLKRPCCSPSTSPDPNPSSKISRSGMDNLDCLLDSFLGLSDSSASLLDLSFDRLLDSRPCDFEKSDMIDRALKLGSVLLEAAKRSARKRASMHNAVVWPLPPDLTINVFSLLDTQTLCYATAACSFFQKCAADSMCYANIDLTTVSPKVNNSVVSTMIQRAGKSLQSLKLGLVPGPIASAGSSQALAYCIRNSTDPSGFSWNDKRSRQGKESSILTRSCLALLSANGGKTGALLRKLHLYNIERMDNTALCAALSTCPSLHDLEIVGLDVELRQTLDSVSKYCPLMTRLFFESSKTGRDDNLKLPTWSDCSDLVYNCPNLSSLALRGFKLHDYKARILVKGFRKLKYVDFSTSYSITGAFLKNLGGTMGGNLLEILILRDCIHLKEVEVTRLFSAVLAGDFKHLRHLDISNREGLASEGDWYRRCCSTSFIPVEQLAEERPQLSILAEFPAEGSYIEVEQMIGSDISNGHASSSSLPSSHTSDSLTSSASDGPYDSSYSSDQGSGEDSQDGSLAIYEESSDESEFTSG</sequence>
<evidence type="ECO:0000313" key="2">
    <source>
        <dbReference type="Proteomes" id="UP001060085"/>
    </source>
</evidence>
<protein>
    <submittedName>
        <fullName evidence="1">Uncharacterized protein</fullName>
    </submittedName>
</protein>